<feature type="compositionally biased region" description="Acidic residues" evidence="1">
    <location>
        <begin position="565"/>
        <end position="585"/>
    </location>
</feature>
<feature type="compositionally biased region" description="Basic and acidic residues" evidence="1">
    <location>
        <begin position="788"/>
        <end position="797"/>
    </location>
</feature>
<reference evidence="2" key="1">
    <citation type="submission" date="2019-04" db="EMBL/GenBank/DDBJ databases">
        <title>Sequencing of skin fungus with MAO and IRED activity.</title>
        <authorList>
            <person name="Marsaioli A.J."/>
            <person name="Bonatto J.M.C."/>
            <person name="Reis Junior O."/>
        </authorList>
    </citation>
    <scope>NUCLEOTIDE SEQUENCE</scope>
    <source>
        <strain evidence="2">28M1</strain>
    </source>
</reference>
<feature type="compositionally biased region" description="Polar residues" evidence="1">
    <location>
        <begin position="277"/>
        <end position="288"/>
    </location>
</feature>
<feature type="compositionally biased region" description="Polar residues" evidence="1">
    <location>
        <begin position="101"/>
        <end position="115"/>
    </location>
</feature>
<accession>A0A9P4WPF1</accession>
<dbReference type="AlphaFoldDB" id="A0A9P4WPF1"/>
<feature type="region of interest" description="Disordered" evidence="1">
    <location>
        <begin position="533"/>
        <end position="591"/>
    </location>
</feature>
<evidence type="ECO:0000256" key="1">
    <source>
        <dbReference type="SAM" id="MobiDB-lite"/>
    </source>
</evidence>
<feature type="region of interest" description="Disordered" evidence="1">
    <location>
        <begin position="453"/>
        <end position="506"/>
    </location>
</feature>
<feature type="region of interest" description="Disordered" evidence="1">
    <location>
        <begin position="373"/>
        <end position="406"/>
    </location>
</feature>
<proteinExistence type="predicted"/>
<organism evidence="2 3">
    <name type="scientific">Didymella heteroderae</name>
    <dbReference type="NCBI Taxonomy" id="1769908"/>
    <lineage>
        <taxon>Eukaryota</taxon>
        <taxon>Fungi</taxon>
        <taxon>Dikarya</taxon>
        <taxon>Ascomycota</taxon>
        <taxon>Pezizomycotina</taxon>
        <taxon>Dothideomycetes</taxon>
        <taxon>Pleosporomycetidae</taxon>
        <taxon>Pleosporales</taxon>
        <taxon>Pleosporineae</taxon>
        <taxon>Didymellaceae</taxon>
        <taxon>Didymella</taxon>
    </lineage>
</organism>
<feature type="compositionally biased region" description="Pro residues" evidence="1">
    <location>
        <begin position="1"/>
        <end position="14"/>
    </location>
</feature>
<feature type="compositionally biased region" description="Polar residues" evidence="1">
    <location>
        <begin position="487"/>
        <end position="498"/>
    </location>
</feature>
<gene>
    <name evidence="2" type="ORF">E8E12_005817</name>
</gene>
<comment type="caution">
    <text evidence="2">The sequence shown here is derived from an EMBL/GenBank/DDBJ whole genome shotgun (WGS) entry which is preliminary data.</text>
</comment>
<keyword evidence="3" id="KW-1185">Reference proteome</keyword>
<evidence type="ECO:0000313" key="2">
    <source>
        <dbReference type="EMBL" id="KAF3037806.1"/>
    </source>
</evidence>
<feature type="region of interest" description="Disordered" evidence="1">
    <location>
        <begin position="1"/>
        <end position="42"/>
    </location>
</feature>
<evidence type="ECO:0000313" key="3">
    <source>
        <dbReference type="Proteomes" id="UP000758155"/>
    </source>
</evidence>
<feature type="region of interest" description="Disordered" evidence="1">
    <location>
        <begin position="786"/>
        <end position="839"/>
    </location>
</feature>
<feature type="region of interest" description="Disordered" evidence="1">
    <location>
        <begin position="73"/>
        <end position="343"/>
    </location>
</feature>
<name>A0A9P4WPF1_9PLEO</name>
<dbReference type="OrthoDB" id="5288142at2759"/>
<feature type="compositionally biased region" description="Polar residues" evidence="1">
    <location>
        <begin position="715"/>
        <end position="727"/>
    </location>
</feature>
<dbReference type="Proteomes" id="UP000758155">
    <property type="component" value="Unassembled WGS sequence"/>
</dbReference>
<feature type="region of interest" description="Disordered" evidence="1">
    <location>
        <begin position="715"/>
        <end position="749"/>
    </location>
</feature>
<feature type="compositionally biased region" description="Basic and acidic residues" evidence="1">
    <location>
        <begin position="217"/>
        <end position="272"/>
    </location>
</feature>
<dbReference type="EMBL" id="SWKV01000040">
    <property type="protein sequence ID" value="KAF3037806.1"/>
    <property type="molecule type" value="Genomic_DNA"/>
</dbReference>
<sequence>MASPPPVSKPVPPRSPDKEKEASTVDLHSPMPDLQSLQGAYVGNISRLEEHAERMSEAGPDLNEEIRKLHTELKATDSRRSSLRSLGFPGDELARVHTGRSRNVSTSSHANSVVDTNGPARWGGYSPGGYVTSPVGSLRSGSWSNPPASLQRHRSGSKASRLGQVVHPAQVQEERDDDARDYPGSPSSIVATPIEHQRHQHSSPPPPPQRHVSSFTRKYEEIANEIRDEIRNSIHLERPPNTDPYHDHDRDHDLARYDDGHGEPYPHYDLPDRPPTAASTDTTHQARTLWQDFDGTHAPDTVPEEDEEPEPSHGAHSRNSSLMMRSAGDLPPQGAPPPEDGMVFYPAPVPRLLNLPKRLSQLPAGDVAARRRTQVLDQIQAENRKSAPWLSGPEPPKNRKSRQSFAGLPAQLRASAFFEQQGPAQDFEIKGESAEDTLDSILEASARAPVSAFTDHPFTPAHNRKSTKLSLVEPIHVEPPPAKRRSSFNILDTNTNYSGGKLNKLKKRNSSADMNILIARAAESRMSLGAELDEPDAHARGPNDHETLSRRNSSDDGHDRNRDVEFEEQVLDDEPEEGKEEEEDQQQQQFFGAPTTLLAELQLRKAKQKERNMNYVTMVEEGKITSHRTLLDLNDDAEWEHQKRLKKKVQLAWEAQEEDDSDDDVPLGVLYKQPQRNNDWNRPLGLIAQRELEENEPLSRRRARLTGVPANYRRTTTLGAYDSQTNLEVPRVITPQPESEEDEHAGETLGERRRRLAEKNMLEGALGDDVRKSTVSGDFAAEMLSKLGLDDSPKGTKEAPSASPAPEDGEEETLGQRRARLKAEAEARGDMLNPGERPALKSKMSLADVLSANPYDDQHQARKVSNEQLMSHLPAGSLLHQRALQEEKRKAQRLTQNMRTSSYGVPGNPLVSGGLSVNSKDDEDQPLALKIQAYKDKLAGLGPQEQPRAQSMTFNPMMNISQPSTMMGTNTMGMQNPMTMSQMQPQVQMGMQTPMMAMQTPMMGMQTPMMGMQTPMMGMQIPMMGMNNMAVMGQMSMQQPPMHPGMGNRQSSMPMQMSMMQGGPQMNVMGGVPMMQGGMGMQGMNMGMGAMQQGMMDPSMMMSPMNTQQRTNIEGWMSGIR</sequence>
<feature type="compositionally biased region" description="Basic and acidic residues" evidence="1">
    <location>
        <begin position="535"/>
        <end position="564"/>
    </location>
</feature>
<feature type="compositionally biased region" description="Polar residues" evidence="1">
    <location>
        <begin position="139"/>
        <end position="148"/>
    </location>
</feature>
<protein>
    <submittedName>
        <fullName evidence="2">Uncharacterized protein</fullName>
    </submittedName>
</protein>